<protein>
    <submittedName>
        <fullName evidence="2">ECF transporter S component</fullName>
    </submittedName>
</protein>
<reference evidence="2 3" key="1">
    <citation type="submission" date="2018-08" db="EMBL/GenBank/DDBJ databases">
        <title>Chitinophaga sp. K20C18050901, a novel bacterium isolated from forest soil.</title>
        <authorList>
            <person name="Wang C."/>
        </authorList>
    </citation>
    <scope>NUCLEOTIDE SEQUENCE [LARGE SCALE GENOMIC DNA]</scope>
    <source>
        <strain evidence="2 3">K20C18050901</strain>
    </source>
</reference>
<gene>
    <name evidence="2" type="ORF">DXN04_12680</name>
</gene>
<feature type="transmembrane region" description="Helical" evidence="1">
    <location>
        <begin position="110"/>
        <end position="133"/>
    </location>
</feature>
<sequence length="263" mass="30110">MPKTHYHSSGKYAPIPLTIATLLALPASIWCGNFYGAQTGSYNPTIAAEMGLFGRILAMSFWTAALSLIFYLFKRYNHNRNARINVGIGVFLSLSSWLTNWIFYCNMEMKGIHLVELVMVALPLSIMLMMNYYCEKCRQYYSSTSIFILDSGKFYKHARKPADYDFLLDLVMDMNQLPEKGPAQPKEIIKIIFYYCDSCGSRAIVDIDSYTWSQSSKHSYWKKESYYHHRSHHKSVISRQGTVVQGAYLGDEAGRNLKAYLVG</sequence>
<feature type="transmembrane region" description="Helical" evidence="1">
    <location>
        <begin position="85"/>
        <end position="104"/>
    </location>
</feature>
<dbReference type="Proteomes" id="UP000261174">
    <property type="component" value="Unassembled WGS sequence"/>
</dbReference>
<evidence type="ECO:0000256" key="1">
    <source>
        <dbReference type="SAM" id="Phobius"/>
    </source>
</evidence>
<name>A0A3E1P1T7_9BACT</name>
<dbReference type="AlphaFoldDB" id="A0A3E1P1T7"/>
<feature type="transmembrane region" description="Helical" evidence="1">
    <location>
        <begin position="56"/>
        <end position="73"/>
    </location>
</feature>
<keyword evidence="1" id="KW-0472">Membrane</keyword>
<evidence type="ECO:0000313" key="2">
    <source>
        <dbReference type="EMBL" id="RFM34135.1"/>
    </source>
</evidence>
<feature type="transmembrane region" description="Helical" evidence="1">
    <location>
        <begin position="12"/>
        <end position="36"/>
    </location>
</feature>
<accession>A0A3E1P1T7</accession>
<keyword evidence="1" id="KW-0812">Transmembrane</keyword>
<keyword evidence="1" id="KW-1133">Transmembrane helix</keyword>
<dbReference type="EMBL" id="QTJV01000004">
    <property type="protein sequence ID" value="RFM34135.1"/>
    <property type="molecule type" value="Genomic_DNA"/>
</dbReference>
<organism evidence="2 3">
    <name type="scientific">Chitinophaga silvisoli</name>
    <dbReference type="NCBI Taxonomy" id="2291814"/>
    <lineage>
        <taxon>Bacteria</taxon>
        <taxon>Pseudomonadati</taxon>
        <taxon>Bacteroidota</taxon>
        <taxon>Chitinophagia</taxon>
        <taxon>Chitinophagales</taxon>
        <taxon>Chitinophagaceae</taxon>
        <taxon>Chitinophaga</taxon>
    </lineage>
</organism>
<proteinExistence type="predicted"/>
<comment type="caution">
    <text evidence="2">The sequence shown here is derived from an EMBL/GenBank/DDBJ whole genome shotgun (WGS) entry which is preliminary data.</text>
</comment>
<dbReference type="RefSeq" id="WP_116853725.1">
    <property type="nucleotide sequence ID" value="NZ_QTJV01000004.1"/>
</dbReference>
<keyword evidence="3" id="KW-1185">Reference proteome</keyword>
<dbReference type="OrthoDB" id="634192at2"/>
<evidence type="ECO:0000313" key="3">
    <source>
        <dbReference type="Proteomes" id="UP000261174"/>
    </source>
</evidence>